<dbReference type="EMBL" id="BGPR01108948">
    <property type="protein sequence ID" value="GBM84369.1"/>
    <property type="molecule type" value="Genomic_DNA"/>
</dbReference>
<organism evidence="5 6">
    <name type="scientific">Araneus ventricosus</name>
    <name type="common">Orbweaver spider</name>
    <name type="synonym">Epeira ventricosa</name>
    <dbReference type="NCBI Taxonomy" id="182803"/>
    <lineage>
        <taxon>Eukaryota</taxon>
        <taxon>Metazoa</taxon>
        <taxon>Ecdysozoa</taxon>
        <taxon>Arthropoda</taxon>
        <taxon>Chelicerata</taxon>
        <taxon>Arachnida</taxon>
        <taxon>Araneae</taxon>
        <taxon>Araneomorphae</taxon>
        <taxon>Entelegynae</taxon>
        <taxon>Araneoidea</taxon>
        <taxon>Araneidae</taxon>
        <taxon>Araneus</taxon>
    </lineage>
</organism>
<dbReference type="EMBL" id="BGPR01108964">
    <property type="protein sequence ID" value="GBM84413.1"/>
    <property type="molecule type" value="Genomic_DNA"/>
</dbReference>
<evidence type="ECO:0000313" key="4">
    <source>
        <dbReference type="EMBL" id="GBM84408.1"/>
    </source>
</evidence>
<dbReference type="InterPro" id="IPR036397">
    <property type="entry name" value="RNaseH_sf"/>
</dbReference>
<accession>A0A4Y2J2L7</accession>
<proteinExistence type="predicted"/>
<comment type="caution">
    <text evidence="5">The sequence shown here is derived from an EMBL/GenBank/DDBJ whole genome shotgun (WGS) entry which is preliminary data.</text>
</comment>
<feature type="region of interest" description="Disordered" evidence="1">
    <location>
        <begin position="92"/>
        <end position="117"/>
    </location>
</feature>
<evidence type="ECO:0000313" key="2">
    <source>
        <dbReference type="EMBL" id="GBM84330.1"/>
    </source>
</evidence>
<dbReference type="GO" id="GO:0003676">
    <property type="term" value="F:nucleic acid binding"/>
    <property type="evidence" value="ECO:0007669"/>
    <property type="project" value="InterPro"/>
</dbReference>
<evidence type="ECO:0000313" key="3">
    <source>
        <dbReference type="EMBL" id="GBM84369.1"/>
    </source>
</evidence>
<dbReference type="EMBL" id="BGPR01108935">
    <property type="protein sequence ID" value="GBM84330.1"/>
    <property type="molecule type" value="Genomic_DNA"/>
</dbReference>
<protein>
    <recommendedName>
        <fullName evidence="7">Tc1-like transposase DDE domain-containing protein</fullName>
    </recommendedName>
</protein>
<dbReference type="AlphaFoldDB" id="A0A4Y2J2L7"/>
<dbReference type="EMBL" id="BGPR01108962">
    <property type="protein sequence ID" value="GBM84408.1"/>
    <property type="molecule type" value="Genomic_DNA"/>
</dbReference>
<evidence type="ECO:0000256" key="1">
    <source>
        <dbReference type="SAM" id="MobiDB-lite"/>
    </source>
</evidence>
<evidence type="ECO:0000313" key="5">
    <source>
        <dbReference type="EMBL" id="GBM84413.1"/>
    </source>
</evidence>
<name>A0A4Y2J2L7_ARAVE</name>
<dbReference type="Gene3D" id="3.30.420.10">
    <property type="entry name" value="Ribonuclease H-like superfamily/Ribonuclease H"/>
    <property type="match status" value="1"/>
</dbReference>
<dbReference type="Proteomes" id="UP000499080">
    <property type="component" value="Unassembled WGS sequence"/>
</dbReference>
<evidence type="ECO:0008006" key="7">
    <source>
        <dbReference type="Google" id="ProtNLM"/>
    </source>
</evidence>
<sequence length="117" mass="13029">MASPTCTVSMNGTLTFQRYRDEILRPIVVPYAAAFGDEFILMDDNARLHCARLVDNFLVDEGILRMDWPENPPDMNSIEHVCTSREKSYRSLITPGSNSAVGELPSTVVGENTSPQH</sequence>
<gene>
    <name evidence="4" type="ORF">AVEN_199861_1</name>
    <name evidence="5" type="ORF">AVEN_209701_1</name>
    <name evidence="2" type="ORF">AVEN_261723_1</name>
    <name evidence="3" type="ORF">AVEN_77321_1</name>
</gene>
<keyword evidence="6" id="KW-1185">Reference proteome</keyword>
<evidence type="ECO:0000313" key="6">
    <source>
        <dbReference type="Proteomes" id="UP000499080"/>
    </source>
</evidence>
<reference evidence="5 6" key="1">
    <citation type="journal article" date="2019" name="Sci. Rep.">
        <title>Orb-weaving spider Araneus ventricosus genome elucidates the spidroin gene catalogue.</title>
        <authorList>
            <person name="Kono N."/>
            <person name="Nakamura H."/>
            <person name="Ohtoshi R."/>
            <person name="Moran D.A.P."/>
            <person name="Shinohara A."/>
            <person name="Yoshida Y."/>
            <person name="Fujiwara M."/>
            <person name="Mori M."/>
            <person name="Tomita M."/>
            <person name="Arakawa K."/>
        </authorList>
    </citation>
    <scope>NUCLEOTIDE SEQUENCE [LARGE SCALE GENOMIC DNA]</scope>
</reference>
<dbReference type="OrthoDB" id="25402at2759"/>